<dbReference type="CDD" id="cd00067">
    <property type="entry name" value="GAL4"/>
    <property type="match status" value="1"/>
</dbReference>
<evidence type="ECO:0000313" key="7">
    <source>
        <dbReference type="EMBL" id="PKY00025.1"/>
    </source>
</evidence>
<keyword evidence="3" id="KW-0238">DNA-binding</keyword>
<dbReference type="SUPFAM" id="SSF57701">
    <property type="entry name" value="Zn2/Cys6 DNA-binding domain"/>
    <property type="match status" value="1"/>
</dbReference>
<dbReference type="OrthoDB" id="103819at2759"/>
<dbReference type="InterPro" id="IPR001138">
    <property type="entry name" value="Zn2Cys6_DnaBD"/>
</dbReference>
<dbReference type="GO" id="GO:0003677">
    <property type="term" value="F:DNA binding"/>
    <property type="evidence" value="ECO:0007669"/>
    <property type="project" value="UniProtKB-KW"/>
</dbReference>
<evidence type="ECO:0000256" key="1">
    <source>
        <dbReference type="ARBA" id="ARBA00022723"/>
    </source>
</evidence>
<dbReference type="Pfam" id="PF00172">
    <property type="entry name" value="Zn_clus"/>
    <property type="match status" value="1"/>
</dbReference>
<keyword evidence="5" id="KW-0539">Nucleus</keyword>
<gene>
    <name evidence="7" type="ORF">P168DRAFT_276450</name>
</gene>
<dbReference type="PROSITE" id="PS00463">
    <property type="entry name" value="ZN2_CY6_FUNGAL_1"/>
    <property type="match status" value="1"/>
</dbReference>
<dbReference type="CDD" id="cd12148">
    <property type="entry name" value="fungal_TF_MHR"/>
    <property type="match status" value="1"/>
</dbReference>
<dbReference type="GeneID" id="36543087"/>
<dbReference type="InterPro" id="IPR050987">
    <property type="entry name" value="AtrR-like"/>
</dbReference>
<organism evidence="7 8">
    <name type="scientific">Aspergillus campestris (strain IBT 28561)</name>
    <dbReference type="NCBI Taxonomy" id="1392248"/>
    <lineage>
        <taxon>Eukaryota</taxon>
        <taxon>Fungi</taxon>
        <taxon>Dikarya</taxon>
        <taxon>Ascomycota</taxon>
        <taxon>Pezizomycotina</taxon>
        <taxon>Eurotiomycetes</taxon>
        <taxon>Eurotiomycetidae</taxon>
        <taxon>Eurotiales</taxon>
        <taxon>Aspergillaceae</taxon>
        <taxon>Aspergillus</taxon>
        <taxon>Aspergillus subgen. Circumdati</taxon>
    </lineage>
</organism>
<keyword evidence="1" id="KW-0479">Metal-binding</keyword>
<dbReference type="SMART" id="SM00906">
    <property type="entry name" value="Fungal_trans"/>
    <property type="match status" value="1"/>
</dbReference>
<evidence type="ECO:0000256" key="4">
    <source>
        <dbReference type="ARBA" id="ARBA00023163"/>
    </source>
</evidence>
<name>A0A2I1CQY0_ASPC2</name>
<dbReference type="VEuPathDB" id="FungiDB:P168DRAFT_276450"/>
<sequence length="660" mass="73137">MAERASSAARSSFRARACDNCRARKIKCDKEIPCSSCGALGIPCSGVGVASPTVQEAPRQRIPHEYEQKVDGIQEQLTALQQTLQQLIQSSTPTTVLPSARPVHSAHTAPPFEGPSSFHHETLVARDAAFSAVATSRSREPDDHVSAALSSLRRRLDHYHAPDAPTTGVESPTLYHDGQELLPVELVVALVRKVKARPPFFLVSQSWASPLQVESLCQSIYFPLLPIPSGSLAFLHGLLYYIIRGYLHEEHRDLAQFDLLAHMKFCERHFSAALNSYEMVMAPTVEKVQALFIAIVKSQEEFDIQRCWTYLSIAFNMCQTLGLHRSHAIMKDPFPIAESKRHAFWSLYTIDKNLSLNIGLASHFQDHDIDADLFTPSNDPQQRPWDLMSLVTVEFAGIQGRVYDQLYSTAASKAAQTTRMKAIDALSTELIAVRDKLLSIDVSPALYSDSLHGMAACADFITYSVLTVIYRAQTGPGDGMGISLECYKAGSMALHSHLKCFTYFRGRQTHKQMEYVNSILLYPSFAPFAIVFTHAITTSNTADLALLQETLGSLELIKDLSPGAKHLHAICEAFVRTAQVLVDTQQTLTGLEQRQDGSLFMPPIVDGPANVTLPDVSWPENTFDSAMNQEDVSMFLNDFLGTNRPVMDILNASYLNYVPE</sequence>
<dbReference type="Gene3D" id="4.10.240.10">
    <property type="entry name" value="Zn(2)-C6 fungal-type DNA-binding domain"/>
    <property type="match status" value="1"/>
</dbReference>
<comment type="caution">
    <text evidence="7">The sequence shown here is derived from an EMBL/GenBank/DDBJ whole genome shotgun (WGS) entry which is preliminary data.</text>
</comment>
<dbReference type="PROSITE" id="PS50048">
    <property type="entry name" value="ZN2_CY6_FUNGAL_2"/>
    <property type="match status" value="1"/>
</dbReference>
<dbReference type="GO" id="GO:0009893">
    <property type="term" value="P:positive regulation of metabolic process"/>
    <property type="evidence" value="ECO:0007669"/>
    <property type="project" value="UniProtKB-ARBA"/>
</dbReference>
<evidence type="ECO:0000256" key="5">
    <source>
        <dbReference type="ARBA" id="ARBA00023242"/>
    </source>
</evidence>
<dbReference type="InterPro" id="IPR007219">
    <property type="entry name" value="XnlR_reg_dom"/>
</dbReference>
<dbReference type="InterPro" id="IPR036864">
    <property type="entry name" value="Zn2-C6_fun-type_DNA-bd_sf"/>
</dbReference>
<evidence type="ECO:0000313" key="8">
    <source>
        <dbReference type="Proteomes" id="UP000234254"/>
    </source>
</evidence>
<dbReference type="EMBL" id="MSFM01000016">
    <property type="protein sequence ID" value="PKY00025.1"/>
    <property type="molecule type" value="Genomic_DNA"/>
</dbReference>
<dbReference type="RefSeq" id="XP_024688619.1">
    <property type="nucleotide sequence ID" value="XM_024835563.1"/>
</dbReference>
<dbReference type="PANTHER" id="PTHR46910">
    <property type="entry name" value="TRANSCRIPTION FACTOR PDR1"/>
    <property type="match status" value="1"/>
</dbReference>
<dbReference type="AlphaFoldDB" id="A0A2I1CQY0"/>
<keyword evidence="8" id="KW-1185">Reference proteome</keyword>
<proteinExistence type="predicted"/>
<evidence type="ECO:0000259" key="6">
    <source>
        <dbReference type="PROSITE" id="PS50048"/>
    </source>
</evidence>
<reference evidence="7" key="1">
    <citation type="submission" date="2016-12" db="EMBL/GenBank/DDBJ databases">
        <title>The genomes of Aspergillus section Nigri reveals drivers in fungal speciation.</title>
        <authorList>
            <consortium name="DOE Joint Genome Institute"/>
            <person name="Vesth T.C."/>
            <person name="Nybo J."/>
            <person name="Theobald S."/>
            <person name="Brandl J."/>
            <person name="Frisvad J.C."/>
            <person name="Nielsen K.F."/>
            <person name="Lyhne E.K."/>
            <person name="Kogle M.E."/>
            <person name="Kuo A."/>
            <person name="Riley R."/>
            <person name="Clum A."/>
            <person name="Nolan M."/>
            <person name="Lipzen A."/>
            <person name="Salamov A."/>
            <person name="Henrissat B."/>
            <person name="Wiebenga A."/>
            <person name="De vries R.P."/>
            <person name="Grigoriev I.V."/>
            <person name="Mortensen U.H."/>
            <person name="Andersen M.R."/>
            <person name="Baker S.E."/>
        </authorList>
    </citation>
    <scope>NUCLEOTIDE SEQUENCE</scope>
    <source>
        <strain evidence="7">IBT 28561</strain>
    </source>
</reference>
<keyword evidence="4" id="KW-0804">Transcription</keyword>
<dbReference type="Pfam" id="PF04082">
    <property type="entry name" value="Fungal_trans"/>
    <property type="match status" value="1"/>
</dbReference>
<dbReference type="GO" id="GO:0006351">
    <property type="term" value="P:DNA-templated transcription"/>
    <property type="evidence" value="ECO:0007669"/>
    <property type="project" value="InterPro"/>
</dbReference>
<dbReference type="GO" id="GO:0008270">
    <property type="term" value="F:zinc ion binding"/>
    <property type="evidence" value="ECO:0007669"/>
    <property type="project" value="InterPro"/>
</dbReference>
<dbReference type="SMART" id="SM00066">
    <property type="entry name" value="GAL4"/>
    <property type="match status" value="1"/>
</dbReference>
<evidence type="ECO:0000256" key="2">
    <source>
        <dbReference type="ARBA" id="ARBA00023015"/>
    </source>
</evidence>
<feature type="domain" description="Zn(2)-C6 fungal-type" evidence="6">
    <location>
        <begin position="17"/>
        <end position="45"/>
    </location>
</feature>
<dbReference type="Proteomes" id="UP000234254">
    <property type="component" value="Unassembled WGS sequence"/>
</dbReference>
<dbReference type="GO" id="GO:0000981">
    <property type="term" value="F:DNA-binding transcription factor activity, RNA polymerase II-specific"/>
    <property type="evidence" value="ECO:0007669"/>
    <property type="project" value="InterPro"/>
</dbReference>
<keyword evidence="2" id="KW-0805">Transcription regulation</keyword>
<dbReference type="PANTHER" id="PTHR46910:SF25">
    <property type="entry name" value="ABC-TRANSPORTER-REGULATING TRANSCRIPTION FACTOR"/>
    <property type="match status" value="1"/>
</dbReference>
<protein>
    <recommendedName>
        <fullName evidence="6">Zn(2)-C6 fungal-type domain-containing protein</fullName>
    </recommendedName>
</protein>
<evidence type="ECO:0000256" key="3">
    <source>
        <dbReference type="ARBA" id="ARBA00023125"/>
    </source>
</evidence>
<accession>A0A2I1CQY0</accession>